<keyword evidence="4" id="KW-0067">ATP-binding</keyword>
<dbReference type="InterPro" id="IPR040569">
    <property type="entry name" value="Znf_Rg"/>
</dbReference>
<evidence type="ECO:0000256" key="1">
    <source>
        <dbReference type="ARBA" id="ARBA00004496"/>
    </source>
</evidence>
<keyword evidence="3" id="KW-0547">Nucleotide-binding</keyword>
<evidence type="ECO:0000313" key="9">
    <source>
        <dbReference type="Proteomes" id="UP000053911"/>
    </source>
</evidence>
<comment type="subcellular location">
    <subcellularLocation>
        <location evidence="1">Cytoplasm</location>
    </subcellularLocation>
</comment>
<proteinExistence type="predicted"/>
<evidence type="ECO:0000256" key="2">
    <source>
        <dbReference type="ARBA" id="ARBA00022490"/>
    </source>
</evidence>
<keyword evidence="2" id="KW-0963">Cytoplasm</keyword>
<evidence type="ECO:0000313" key="8">
    <source>
        <dbReference type="EMBL" id="KUK16615.1"/>
    </source>
</evidence>
<keyword evidence="5" id="KW-0413">Isomerase</keyword>
<keyword evidence="6" id="KW-0863">Zinc-finger</keyword>
<accession>A0A117L0Q8</accession>
<feature type="non-terminal residue" evidence="8">
    <location>
        <position position="95"/>
    </location>
</feature>
<dbReference type="AlphaFoldDB" id="A0A117L0Q8"/>
<protein>
    <submittedName>
        <fullName evidence="8">Reverse gyrase</fullName>
    </submittedName>
</protein>
<dbReference type="Proteomes" id="UP000053911">
    <property type="component" value="Unassembled WGS sequence"/>
</dbReference>
<feature type="domain" description="RG N-terminal-type" evidence="7">
    <location>
        <begin position="1"/>
        <end position="38"/>
    </location>
</feature>
<evidence type="ECO:0000256" key="4">
    <source>
        <dbReference type="ARBA" id="ARBA00022840"/>
    </source>
</evidence>
<dbReference type="GO" id="GO:0006265">
    <property type="term" value="P:DNA topological change"/>
    <property type="evidence" value="ECO:0007669"/>
    <property type="project" value="InterPro"/>
</dbReference>
<dbReference type="PANTHER" id="PTHR43505">
    <property type="entry name" value="REVERSE GYRASE"/>
    <property type="match status" value="1"/>
</dbReference>
<evidence type="ECO:0000256" key="3">
    <source>
        <dbReference type="ARBA" id="ARBA00022741"/>
    </source>
</evidence>
<evidence type="ECO:0000259" key="7">
    <source>
        <dbReference type="PROSITE" id="PS52036"/>
    </source>
</evidence>
<organism evidence="8 9">
    <name type="scientific">Thermococcus sibiricus</name>
    <dbReference type="NCBI Taxonomy" id="172049"/>
    <lineage>
        <taxon>Archaea</taxon>
        <taxon>Methanobacteriati</taxon>
        <taxon>Methanobacteriota</taxon>
        <taxon>Thermococci</taxon>
        <taxon>Thermococcales</taxon>
        <taxon>Thermococcaceae</taxon>
        <taxon>Thermococcus</taxon>
    </lineage>
</organism>
<keyword evidence="6" id="KW-0479">Metal-binding</keyword>
<sequence length="95" mass="11345">MKAIYRGMCPNCEDRISDLRLYKKHPCEVCLDEEIKAEVYFDLIKGIRDALKLRGTLKHWEELYSLEKKLNEAEELFKKATGFTFWSAQKTWVKR</sequence>
<dbReference type="PANTHER" id="PTHR43505:SF1">
    <property type="entry name" value="REVERSE GYRASE"/>
    <property type="match status" value="1"/>
</dbReference>
<dbReference type="PROSITE" id="PS52036">
    <property type="entry name" value="ZF_RG_N"/>
    <property type="match status" value="1"/>
</dbReference>
<evidence type="ECO:0000256" key="6">
    <source>
        <dbReference type="PROSITE-ProRule" id="PRU01380"/>
    </source>
</evidence>
<dbReference type="InterPro" id="IPR027417">
    <property type="entry name" value="P-loop_NTPase"/>
</dbReference>
<dbReference type="InterPro" id="IPR005736">
    <property type="entry name" value="Reverse_gyrase"/>
</dbReference>
<keyword evidence="6" id="KW-0862">Zinc</keyword>
<dbReference type="GO" id="GO:0005737">
    <property type="term" value="C:cytoplasm"/>
    <property type="evidence" value="ECO:0007669"/>
    <property type="project" value="UniProtKB-SubCell"/>
</dbReference>
<dbReference type="GO" id="GO:0008270">
    <property type="term" value="F:zinc ion binding"/>
    <property type="evidence" value="ECO:0007669"/>
    <property type="project" value="UniProtKB-KW"/>
</dbReference>
<dbReference type="RefSeq" id="WP_283218029.1">
    <property type="nucleotide sequence ID" value="NZ_LGFD01000095.1"/>
</dbReference>
<gene>
    <name evidence="8" type="ORF">XD54_2091</name>
</gene>
<reference evidence="9" key="1">
    <citation type="journal article" date="2015" name="MBio">
        <title>Genome-Resolved Metagenomic Analysis Reveals Roles for Candidate Phyla and Other Microbial Community Members in Biogeochemical Transformations in Oil Reservoirs.</title>
        <authorList>
            <person name="Hu P."/>
            <person name="Tom L."/>
            <person name="Singh A."/>
            <person name="Thomas B.C."/>
            <person name="Baker B.J."/>
            <person name="Piceno Y.M."/>
            <person name="Andersen G.L."/>
            <person name="Banfield J.F."/>
        </authorList>
    </citation>
    <scope>NUCLEOTIDE SEQUENCE [LARGE SCALE GENOMIC DNA]</scope>
</reference>
<dbReference type="EMBL" id="LGFD01000095">
    <property type="protein sequence ID" value="KUK16615.1"/>
    <property type="molecule type" value="Genomic_DNA"/>
</dbReference>
<dbReference type="Gene3D" id="3.40.50.300">
    <property type="entry name" value="P-loop containing nucleotide triphosphate hydrolases"/>
    <property type="match status" value="1"/>
</dbReference>
<dbReference type="Pfam" id="PF17915">
    <property type="entry name" value="zf_Rg"/>
    <property type="match status" value="1"/>
</dbReference>
<dbReference type="GO" id="GO:0003677">
    <property type="term" value="F:DNA binding"/>
    <property type="evidence" value="ECO:0007669"/>
    <property type="project" value="InterPro"/>
</dbReference>
<evidence type="ECO:0000256" key="5">
    <source>
        <dbReference type="ARBA" id="ARBA00023235"/>
    </source>
</evidence>
<comment type="caution">
    <text evidence="8">The sequence shown here is derived from an EMBL/GenBank/DDBJ whole genome shotgun (WGS) entry which is preliminary data.</text>
</comment>
<dbReference type="GO" id="GO:0160097">
    <property type="term" value="F:reverse gyrase activity"/>
    <property type="evidence" value="ECO:0007669"/>
    <property type="project" value="UniProtKB-ARBA"/>
</dbReference>
<dbReference type="GO" id="GO:0005524">
    <property type="term" value="F:ATP binding"/>
    <property type="evidence" value="ECO:0007669"/>
    <property type="project" value="UniProtKB-KW"/>
</dbReference>
<name>A0A117L0Q8_9EURY</name>